<dbReference type="GO" id="GO:0005524">
    <property type="term" value="F:ATP binding"/>
    <property type="evidence" value="ECO:0007669"/>
    <property type="project" value="UniProtKB-KW"/>
</dbReference>
<evidence type="ECO:0000256" key="5">
    <source>
        <dbReference type="ARBA" id="ARBA00022741"/>
    </source>
</evidence>
<dbReference type="SUPFAM" id="SSF52540">
    <property type="entry name" value="P-loop containing nucleoside triphosphate hydrolases"/>
    <property type="match status" value="1"/>
</dbReference>
<keyword evidence="4 9" id="KW-0808">Transferase</keyword>
<sequence length="160" mass="17874">MLGKAMNCVFIDADDFHPQSNKEKMSKGIPLSEEDRIPWLEKLSDTLRINITRGKTAILACSALRKKYREILRMADPDYQVGSYSCCVKFVLLDAPAEVIAARINRRAMEGKHYMPASLLQSQLDLLEIDASEGIIKVDATLSPDVTVNNIRALASKSYI</sequence>
<dbReference type="EC" id="2.7.1.12" evidence="3 9"/>
<dbReference type="PANTHER" id="PTHR43442">
    <property type="entry name" value="GLUCONOKINASE-RELATED"/>
    <property type="match status" value="1"/>
</dbReference>
<evidence type="ECO:0000256" key="3">
    <source>
        <dbReference type="ARBA" id="ARBA00012054"/>
    </source>
</evidence>
<name>A0A1U8BBM0_NELNU</name>
<evidence type="ECO:0000256" key="4">
    <source>
        <dbReference type="ARBA" id="ARBA00022679"/>
    </source>
</evidence>
<dbReference type="OMA" id="NRIYVIM"/>
<dbReference type="RefSeq" id="XP_010278770.1">
    <property type="nucleotide sequence ID" value="XM_010280468.2"/>
</dbReference>
<dbReference type="NCBIfam" id="TIGR01313">
    <property type="entry name" value="therm_gnt_kin"/>
    <property type="match status" value="1"/>
</dbReference>
<evidence type="ECO:0000313" key="11">
    <source>
        <dbReference type="RefSeq" id="XP_010278770.1"/>
    </source>
</evidence>
<comment type="catalytic activity">
    <reaction evidence="8 9">
        <text>D-gluconate + ATP = 6-phospho-D-gluconate + ADP + H(+)</text>
        <dbReference type="Rhea" id="RHEA:19433"/>
        <dbReference type="ChEBI" id="CHEBI:15378"/>
        <dbReference type="ChEBI" id="CHEBI:18391"/>
        <dbReference type="ChEBI" id="CHEBI:30616"/>
        <dbReference type="ChEBI" id="CHEBI:58759"/>
        <dbReference type="ChEBI" id="CHEBI:456216"/>
        <dbReference type="EC" id="2.7.1.12"/>
    </reaction>
</comment>
<evidence type="ECO:0000256" key="1">
    <source>
        <dbReference type="ARBA" id="ARBA00004875"/>
    </source>
</evidence>
<gene>
    <name evidence="11" type="primary">LOC104612856</name>
</gene>
<evidence type="ECO:0000256" key="7">
    <source>
        <dbReference type="ARBA" id="ARBA00022840"/>
    </source>
</evidence>
<keyword evidence="7 9" id="KW-0067">ATP-binding</keyword>
<comment type="pathway">
    <text evidence="1 9">Carbohydrate acid metabolism; D-gluconate degradation.</text>
</comment>
<dbReference type="OrthoDB" id="275177at2759"/>
<dbReference type="Gene3D" id="3.40.50.300">
    <property type="entry name" value="P-loop containing nucleotide triphosphate hydrolases"/>
    <property type="match status" value="1"/>
</dbReference>
<dbReference type="PANTHER" id="PTHR43442:SF3">
    <property type="entry name" value="GLUCONOKINASE-RELATED"/>
    <property type="match status" value="1"/>
</dbReference>
<dbReference type="FunCoup" id="A0A1U8BBM0">
    <property type="interactions" value="927"/>
</dbReference>
<comment type="similarity">
    <text evidence="2 9">Belongs to the gluconokinase GntK/GntV family.</text>
</comment>
<dbReference type="GO" id="GO:0046316">
    <property type="term" value="F:gluconokinase activity"/>
    <property type="evidence" value="ECO:0000318"/>
    <property type="project" value="GO_Central"/>
</dbReference>
<dbReference type="STRING" id="4432.A0A1U8BBM0"/>
<keyword evidence="10" id="KW-1185">Reference proteome</keyword>
<evidence type="ECO:0000256" key="9">
    <source>
        <dbReference type="RuleBase" id="RU363066"/>
    </source>
</evidence>
<dbReference type="AlphaFoldDB" id="A0A1U8BBM0"/>
<dbReference type="CDD" id="cd02021">
    <property type="entry name" value="GntK"/>
    <property type="match status" value="1"/>
</dbReference>
<proteinExistence type="inferred from homology"/>
<evidence type="ECO:0000256" key="2">
    <source>
        <dbReference type="ARBA" id="ARBA00008420"/>
    </source>
</evidence>
<keyword evidence="5 9" id="KW-0547">Nucleotide-binding</keyword>
<evidence type="ECO:0000256" key="6">
    <source>
        <dbReference type="ARBA" id="ARBA00022777"/>
    </source>
</evidence>
<evidence type="ECO:0000256" key="8">
    <source>
        <dbReference type="ARBA" id="ARBA00048090"/>
    </source>
</evidence>
<organism evidence="10 11">
    <name type="scientific">Nelumbo nucifera</name>
    <name type="common">Sacred lotus</name>
    <dbReference type="NCBI Taxonomy" id="4432"/>
    <lineage>
        <taxon>Eukaryota</taxon>
        <taxon>Viridiplantae</taxon>
        <taxon>Streptophyta</taxon>
        <taxon>Embryophyta</taxon>
        <taxon>Tracheophyta</taxon>
        <taxon>Spermatophyta</taxon>
        <taxon>Magnoliopsida</taxon>
        <taxon>Proteales</taxon>
        <taxon>Nelumbonaceae</taxon>
        <taxon>Nelumbo</taxon>
    </lineage>
</organism>
<dbReference type="KEGG" id="nnu:104612856"/>
<dbReference type="GeneID" id="104612856"/>
<dbReference type="Proteomes" id="UP000189703">
    <property type="component" value="Unplaced"/>
</dbReference>
<dbReference type="InterPro" id="IPR027417">
    <property type="entry name" value="P-loop_NTPase"/>
</dbReference>
<reference evidence="11" key="1">
    <citation type="submission" date="2025-08" db="UniProtKB">
        <authorList>
            <consortium name="RefSeq"/>
        </authorList>
    </citation>
    <scope>IDENTIFICATION</scope>
</reference>
<dbReference type="InterPro" id="IPR006001">
    <property type="entry name" value="Therm_gnt_kin"/>
</dbReference>
<protein>
    <recommendedName>
        <fullName evidence="3 9">Gluconokinase</fullName>
        <ecNumber evidence="3 9">2.7.1.12</ecNumber>
    </recommendedName>
</protein>
<accession>A0A1U8BBM0</accession>
<evidence type="ECO:0000313" key="10">
    <source>
        <dbReference type="Proteomes" id="UP000189703"/>
    </source>
</evidence>
<dbReference type="eggNOG" id="KOG3354">
    <property type="taxonomic scope" value="Eukaryota"/>
</dbReference>
<keyword evidence="6 9" id="KW-0418">Kinase</keyword>
<dbReference type="GO" id="GO:0005975">
    <property type="term" value="P:carbohydrate metabolic process"/>
    <property type="evidence" value="ECO:0007669"/>
    <property type="project" value="InterPro"/>
</dbReference>
<dbReference type="UniPathway" id="UPA00792"/>